<dbReference type="Proteomes" id="UP000198636">
    <property type="component" value="Unassembled WGS sequence"/>
</dbReference>
<proteinExistence type="predicted"/>
<dbReference type="RefSeq" id="WP_091543031.1">
    <property type="nucleotide sequence ID" value="NZ_FMUS01000012.1"/>
</dbReference>
<keyword evidence="2" id="KW-1185">Reference proteome</keyword>
<accession>A0A1G5HNA0</accession>
<evidence type="ECO:0000313" key="1">
    <source>
        <dbReference type="EMBL" id="SCY64929.1"/>
    </source>
</evidence>
<sequence>MQEKDMVNDVLSMINSSLTGYANVISQASNMQLRQELIQIRNRDEQSQYDLYKMAEQKGYYKSAHPAQQNEIQQVKSQFMTPNMP</sequence>
<name>A0A1G5HNA0_9FIRM</name>
<gene>
    <name evidence="1" type="ORF">SAMN03080606_02048</name>
</gene>
<dbReference type="AlphaFoldDB" id="A0A1G5HNA0"/>
<dbReference type="STRING" id="1120976.SAMN03080606_02048"/>
<reference evidence="1 2" key="1">
    <citation type="submission" date="2016-10" db="EMBL/GenBank/DDBJ databases">
        <authorList>
            <person name="de Groot N.N."/>
        </authorList>
    </citation>
    <scope>NUCLEOTIDE SEQUENCE [LARGE SCALE GENOMIC DNA]</scope>
    <source>
        <strain evidence="1 2">DSM 18978</strain>
    </source>
</reference>
<dbReference type="Pfam" id="PF07875">
    <property type="entry name" value="Coat_F"/>
    <property type="match status" value="1"/>
</dbReference>
<dbReference type="EMBL" id="FMUS01000012">
    <property type="protein sequence ID" value="SCY64929.1"/>
    <property type="molecule type" value="Genomic_DNA"/>
</dbReference>
<dbReference type="OrthoDB" id="1683800at2"/>
<protein>
    <submittedName>
        <fullName evidence="1">Coat F domain-containing protein</fullName>
    </submittedName>
</protein>
<organism evidence="1 2">
    <name type="scientific">Alkaliphilus peptidifermentans DSM 18978</name>
    <dbReference type="NCBI Taxonomy" id="1120976"/>
    <lineage>
        <taxon>Bacteria</taxon>
        <taxon>Bacillati</taxon>
        <taxon>Bacillota</taxon>
        <taxon>Clostridia</taxon>
        <taxon>Peptostreptococcales</taxon>
        <taxon>Natronincolaceae</taxon>
        <taxon>Alkaliphilus</taxon>
    </lineage>
</organism>
<dbReference type="InterPro" id="IPR012851">
    <property type="entry name" value="Spore_coat_CotF-like"/>
</dbReference>
<evidence type="ECO:0000313" key="2">
    <source>
        <dbReference type="Proteomes" id="UP000198636"/>
    </source>
</evidence>